<dbReference type="GO" id="GO:0006401">
    <property type="term" value="P:RNA catabolic process"/>
    <property type="evidence" value="ECO:0007669"/>
    <property type="project" value="TreeGrafter"/>
</dbReference>
<feature type="signal peptide" evidence="5">
    <location>
        <begin position="1"/>
        <end position="21"/>
    </location>
</feature>
<dbReference type="PROSITE" id="PS00530">
    <property type="entry name" value="RNASE_T2_1"/>
    <property type="match status" value="1"/>
</dbReference>
<dbReference type="GO" id="GO:0005576">
    <property type="term" value="C:extracellular region"/>
    <property type="evidence" value="ECO:0007669"/>
    <property type="project" value="TreeGrafter"/>
</dbReference>
<evidence type="ECO:0000256" key="1">
    <source>
        <dbReference type="ARBA" id="ARBA00007469"/>
    </source>
</evidence>
<dbReference type="PANTHER" id="PTHR11240">
    <property type="entry name" value="RIBONUCLEASE T2"/>
    <property type="match status" value="1"/>
</dbReference>
<keyword evidence="2" id="KW-1015">Disulfide bond</keyword>
<dbReference type="InterPro" id="IPR001568">
    <property type="entry name" value="RNase_T2-like"/>
</dbReference>
<dbReference type="Gene3D" id="3.90.730.10">
    <property type="entry name" value="Ribonuclease T2-like"/>
    <property type="match status" value="1"/>
</dbReference>
<dbReference type="OrthoDB" id="991564at2759"/>
<feature type="chain" id="PRO_5032853644" evidence="5">
    <location>
        <begin position="22"/>
        <end position="237"/>
    </location>
</feature>
<reference evidence="6" key="1">
    <citation type="submission" date="2019-11" db="EMBL/GenBank/DDBJ databases">
        <authorList>
            <person name="Liu Y."/>
            <person name="Hou J."/>
            <person name="Li T.-Q."/>
            <person name="Guan C.-H."/>
            <person name="Wu X."/>
            <person name="Wu H.-Z."/>
            <person name="Ling F."/>
            <person name="Zhang R."/>
            <person name="Shi X.-G."/>
            <person name="Ren J.-P."/>
            <person name="Chen E.-F."/>
            <person name="Sun J.-M."/>
        </authorList>
    </citation>
    <scope>NUCLEOTIDE SEQUENCE</scope>
    <source>
        <strain evidence="6">Adult_tree_wgs_1</strain>
        <tissue evidence="6">Leaves</tissue>
    </source>
</reference>
<organism evidence="6 7">
    <name type="scientific">Rhododendron simsii</name>
    <name type="common">Sims's rhododendron</name>
    <dbReference type="NCBI Taxonomy" id="118357"/>
    <lineage>
        <taxon>Eukaryota</taxon>
        <taxon>Viridiplantae</taxon>
        <taxon>Streptophyta</taxon>
        <taxon>Embryophyta</taxon>
        <taxon>Tracheophyta</taxon>
        <taxon>Spermatophyta</taxon>
        <taxon>Magnoliopsida</taxon>
        <taxon>eudicotyledons</taxon>
        <taxon>Gunneridae</taxon>
        <taxon>Pentapetalae</taxon>
        <taxon>asterids</taxon>
        <taxon>Ericales</taxon>
        <taxon>Ericaceae</taxon>
        <taxon>Ericoideae</taxon>
        <taxon>Rhodoreae</taxon>
        <taxon>Rhododendron</taxon>
    </lineage>
</organism>
<dbReference type="GO" id="GO:0033897">
    <property type="term" value="F:ribonuclease T2 activity"/>
    <property type="evidence" value="ECO:0007669"/>
    <property type="project" value="InterPro"/>
</dbReference>
<dbReference type="EMBL" id="WJXA01000012">
    <property type="protein sequence ID" value="KAF7124384.1"/>
    <property type="molecule type" value="Genomic_DNA"/>
</dbReference>
<dbReference type="SUPFAM" id="SSF55895">
    <property type="entry name" value="Ribonuclease Rh-like"/>
    <property type="match status" value="1"/>
</dbReference>
<feature type="active site" evidence="3">
    <location>
        <position position="62"/>
    </location>
</feature>
<dbReference type="GO" id="GO:0003723">
    <property type="term" value="F:RNA binding"/>
    <property type="evidence" value="ECO:0007669"/>
    <property type="project" value="InterPro"/>
</dbReference>
<dbReference type="InterPro" id="IPR033130">
    <property type="entry name" value="RNase_T2_His_AS_2"/>
</dbReference>
<accession>A0A834L9E6</accession>
<evidence type="ECO:0000256" key="2">
    <source>
        <dbReference type="ARBA" id="ARBA00023157"/>
    </source>
</evidence>
<keyword evidence="5" id="KW-0732">Signal</keyword>
<dbReference type="CDD" id="cd01061">
    <property type="entry name" value="RNase_T2_euk"/>
    <property type="match status" value="1"/>
</dbReference>
<evidence type="ECO:0000256" key="5">
    <source>
        <dbReference type="SAM" id="SignalP"/>
    </source>
</evidence>
<gene>
    <name evidence="6" type="ORF">RHSIM_Rhsim12G0135800</name>
</gene>
<feature type="active site" evidence="3">
    <location>
        <position position="121"/>
    </location>
</feature>
<dbReference type="PANTHER" id="PTHR11240:SF65">
    <property type="entry name" value="RIBONUCLEASE S-5-LIKE"/>
    <property type="match status" value="1"/>
</dbReference>
<evidence type="ECO:0000256" key="3">
    <source>
        <dbReference type="PIRSR" id="PIRSR633697-1"/>
    </source>
</evidence>
<comment type="similarity">
    <text evidence="1 4">Belongs to the RNase T2 family.</text>
</comment>
<dbReference type="InterPro" id="IPR033697">
    <property type="entry name" value="Ribonuclease_T2_eukaryotic"/>
</dbReference>
<feature type="active site" evidence="3">
    <location>
        <position position="117"/>
    </location>
</feature>
<protein>
    <submittedName>
        <fullName evidence="6">Uncharacterized protein</fullName>
    </submittedName>
</protein>
<dbReference type="Proteomes" id="UP000626092">
    <property type="component" value="Unassembled WGS sequence"/>
</dbReference>
<sequence>MEKRTIVRFCLGLLILTLAFSLRPGRFPPYARIDFVQTWTPTYCAQPDVKCRQNLEPTFTLHGLWPADADGKAPTYCSKKRSDQDIDKETTELRDDLLRVWPSVQEGKTSKSFWQYEWNKHGICCLLNVTKMDYFRAAIAQRNNINLLSIFTNAGVKPSWDATYTEAAIENTVEGHTGTAVHVSCKPMNDTHVKLFEIYICLDVPGTNYVDCPPSGNYKRGCWRPGTETSIIIFPPK</sequence>
<comment type="caution">
    <text evidence="6">The sequence shown here is derived from an EMBL/GenBank/DDBJ whole genome shotgun (WGS) entry which is preliminary data.</text>
</comment>
<evidence type="ECO:0000313" key="7">
    <source>
        <dbReference type="Proteomes" id="UP000626092"/>
    </source>
</evidence>
<dbReference type="PROSITE" id="PS00531">
    <property type="entry name" value="RNASE_T2_2"/>
    <property type="match status" value="1"/>
</dbReference>
<evidence type="ECO:0000313" key="6">
    <source>
        <dbReference type="EMBL" id="KAF7124384.1"/>
    </source>
</evidence>
<dbReference type="AlphaFoldDB" id="A0A834L9E6"/>
<dbReference type="Pfam" id="PF00445">
    <property type="entry name" value="Ribonuclease_T2"/>
    <property type="match status" value="1"/>
</dbReference>
<proteinExistence type="inferred from homology"/>
<keyword evidence="7" id="KW-1185">Reference proteome</keyword>
<dbReference type="InterPro" id="IPR018188">
    <property type="entry name" value="RNase_T2_His_AS_1"/>
</dbReference>
<evidence type="ECO:0000256" key="4">
    <source>
        <dbReference type="RuleBase" id="RU004328"/>
    </source>
</evidence>
<name>A0A834L9E6_RHOSS</name>
<dbReference type="InterPro" id="IPR036430">
    <property type="entry name" value="RNase_T2-like_sf"/>
</dbReference>